<protein>
    <submittedName>
        <fullName evidence="2">DUF262 domain-containing protein</fullName>
    </submittedName>
</protein>
<evidence type="ECO:0000313" key="3">
    <source>
        <dbReference type="Proteomes" id="UP000788426"/>
    </source>
</evidence>
<dbReference type="InterPro" id="IPR004919">
    <property type="entry name" value="GmrSD_N"/>
</dbReference>
<name>A0ABS6YDC3_9BACT</name>
<feature type="domain" description="GmrSD restriction endonucleases N-terminal" evidence="1">
    <location>
        <begin position="20"/>
        <end position="219"/>
    </location>
</feature>
<evidence type="ECO:0000313" key="2">
    <source>
        <dbReference type="EMBL" id="MBW4769559.1"/>
    </source>
</evidence>
<proteinExistence type="predicted"/>
<gene>
    <name evidence="2" type="ORF">KZO38_07260</name>
</gene>
<sequence>MEKKIYYGEYSLKHWINLMITGNIGLPKYQRSFVWEKKDVMRLIQSLQDGQFVQPVTIAHFNSSQTGEYPNIILDGQQRLTSILLAYFNSMPIVSRFEEAVEIAEGDDSANDTDHEAENNINYKKAIKWTFKEIINNTSVSMITKLKEKLQNDDRYERLDIEYKEDIEYFFENTYIGFSYIIPSSNDISASQHFFATLFRNMNYLGRKLSSIESRRSLYYLNKKIEDFFEGKIEDNNVLCDIKIQDNWRACELDFVRYLSILSQYSIHKNENKVLVGYSAYKSRESYYADYVAYLVKLDQESRPDKFNGFDFDSIFNEASWQERFKRLYKFISSHKENFGLSKENTFESWINADYWLFGLLYVILFTNKNINNDNFESLKSEIDEKISSMKKDPYYNRTPNLLKNIRERLSSSIEIYDKYAV</sequence>
<dbReference type="Pfam" id="PF03235">
    <property type="entry name" value="GmrSD_N"/>
    <property type="match status" value="1"/>
</dbReference>
<comment type="caution">
    <text evidence="2">The sequence shown here is derived from an EMBL/GenBank/DDBJ whole genome shotgun (WGS) entry which is preliminary data.</text>
</comment>
<dbReference type="EMBL" id="JAHXCT010000004">
    <property type="protein sequence ID" value="MBW4769559.1"/>
    <property type="molecule type" value="Genomic_DNA"/>
</dbReference>
<accession>A0ABS6YDC3</accession>
<evidence type="ECO:0000259" key="1">
    <source>
        <dbReference type="Pfam" id="PF03235"/>
    </source>
</evidence>
<organism evidence="2 3">
    <name type="scientific">Hoylesella nanceiensis</name>
    <dbReference type="NCBI Taxonomy" id="425941"/>
    <lineage>
        <taxon>Bacteria</taxon>
        <taxon>Pseudomonadati</taxon>
        <taxon>Bacteroidota</taxon>
        <taxon>Bacteroidia</taxon>
        <taxon>Bacteroidales</taxon>
        <taxon>Prevotellaceae</taxon>
        <taxon>Hoylesella</taxon>
    </lineage>
</organism>
<keyword evidence="3" id="KW-1185">Reference proteome</keyword>
<reference evidence="2 3" key="1">
    <citation type="submission" date="2021-07" db="EMBL/GenBank/DDBJ databases">
        <title>Genomic diversity and antimicrobial resistance of Prevotella spp. isolated from chronic lung disease airways.</title>
        <authorList>
            <person name="Webb K.A."/>
            <person name="Olagoke O.S."/>
            <person name="Baird T."/>
            <person name="Neill J."/>
            <person name="Pham A."/>
            <person name="Wells T.J."/>
            <person name="Ramsay K.A."/>
            <person name="Bell S.C."/>
            <person name="Sarovich D.S."/>
            <person name="Price E.P."/>
        </authorList>
    </citation>
    <scope>NUCLEOTIDE SEQUENCE [LARGE SCALE GENOMIC DNA]</scope>
    <source>
        <strain evidence="2 3">SCHI0011.S.12</strain>
    </source>
</reference>
<dbReference type="RefSeq" id="WP_219481471.1">
    <property type="nucleotide sequence ID" value="NZ_JAHXCT010000004.1"/>
</dbReference>
<dbReference type="Proteomes" id="UP000788426">
    <property type="component" value="Unassembled WGS sequence"/>
</dbReference>